<keyword evidence="2" id="KW-0805">Transcription regulation</keyword>
<dbReference type="PANTHER" id="PTHR33572">
    <property type="entry name" value="SPORE DEVELOPMENT REGULATOR VOSA"/>
    <property type="match status" value="1"/>
</dbReference>
<comment type="caution">
    <text evidence="6">The sequence shown here is derived from an EMBL/GenBank/DDBJ whole genome shotgun (WGS) entry which is preliminary data.</text>
</comment>
<dbReference type="AlphaFoldDB" id="A0AAD5U6T2"/>
<keyword evidence="7" id="KW-1185">Reference proteome</keyword>
<keyword evidence="4" id="KW-0539">Nucleus</keyword>
<dbReference type="GO" id="GO:0005634">
    <property type="term" value="C:nucleus"/>
    <property type="evidence" value="ECO:0007669"/>
    <property type="project" value="UniProtKB-SubCell"/>
</dbReference>
<comment type="subcellular location">
    <subcellularLocation>
        <location evidence="1">Nucleus</location>
    </subcellularLocation>
</comment>
<organism evidence="6 7">
    <name type="scientific">Clydaea vesicula</name>
    <dbReference type="NCBI Taxonomy" id="447962"/>
    <lineage>
        <taxon>Eukaryota</taxon>
        <taxon>Fungi</taxon>
        <taxon>Fungi incertae sedis</taxon>
        <taxon>Chytridiomycota</taxon>
        <taxon>Chytridiomycota incertae sedis</taxon>
        <taxon>Chytridiomycetes</taxon>
        <taxon>Lobulomycetales</taxon>
        <taxon>Lobulomycetaceae</taxon>
        <taxon>Clydaea</taxon>
    </lineage>
</organism>
<dbReference type="Pfam" id="PF11754">
    <property type="entry name" value="Velvet"/>
    <property type="match status" value="2"/>
</dbReference>
<feature type="domain" description="Velvet" evidence="5">
    <location>
        <begin position="12"/>
        <end position="197"/>
    </location>
</feature>
<dbReference type="PANTHER" id="PTHR33572:SF3">
    <property type="entry name" value="VELVET COMPLEX SUBUNIT B"/>
    <property type="match status" value="1"/>
</dbReference>
<sequence length="259" mass="29504">MQLHHILFSTNAKNSKGYTLVIRQQPLHCRVCGNGDKDHSNVDPPPILEIMEVDTKGKLYPVTQQNLFLTVRVSLWDEESKYQILNSKKTPGEKNILVGDLIKLSEVLNDDLNRTGSFFIFPRISIRSQGKYTFKFELINLEDKREPSTLMQYTFKKEVFIFSSTFIAFPPKYFPGATLSSKLSITFKEQGVKLTLKKSKGGNNNMLSKEAITTKKADSGVDLSLSESKSKVEGFKKMVAPSDNRMTRKGFKLFRKYVK</sequence>
<evidence type="ECO:0000313" key="6">
    <source>
        <dbReference type="EMBL" id="KAJ3226565.1"/>
    </source>
</evidence>
<evidence type="ECO:0000256" key="2">
    <source>
        <dbReference type="ARBA" id="ARBA00023015"/>
    </source>
</evidence>
<name>A0AAD5U6T2_9FUNG</name>
<evidence type="ECO:0000259" key="5">
    <source>
        <dbReference type="PROSITE" id="PS51821"/>
    </source>
</evidence>
<dbReference type="EMBL" id="JADGJW010000033">
    <property type="protein sequence ID" value="KAJ3226565.1"/>
    <property type="molecule type" value="Genomic_DNA"/>
</dbReference>
<evidence type="ECO:0000313" key="7">
    <source>
        <dbReference type="Proteomes" id="UP001211065"/>
    </source>
</evidence>
<dbReference type="Proteomes" id="UP001211065">
    <property type="component" value="Unassembled WGS sequence"/>
</dbReference>
<keyword evidence="3" id="KW-0804">Transcription</keyword>
<dbReference type="InterPro" id="IPR021740">
    <property type="entry name" value="Velvet"/>
</dbReference>
<reference evidence="6" key="1">
    <citation type="submission" date="2020-05" db="EMBL/GenBank/DDBJ databases">
        <title>Phylogenomic resolution of chytrid fungi.</title>
        <authorList>
            <person name="Stajich J.E."/>
            <person name="Amses K."/>
            <person name="Simmons R."/>
            <person name="Seto K."/>
            <person name="Myers J."/>
            <person name="Bonds A."/>
            <person name="Quandt C.A."/>
            <person name="Barry K."/>
            <person name="Liu P."/>
            <person name="Grigoriev I."/>
            <person name="Longcore J.E."/>
            <person name="James T.Y."/>
        </authorList>
    </citation>
    <scope>NUCLEOTIDE SEQUENCE</scope>
    <source>
        <strain evidence="6">JEL0476</strain>
    </source>
</reference>
<gene>
    <name evidence="6" type="ORF">HK099_004592</name>
</gene>
<dbReference type="Gene3D" id="2.60.40.3960">
    <property type="entry name" value="Velvet domain"/>
    <property type="match status" value="1"/>
</dbReference>
<evidence type="ECO:0000256" key="3">
    <source>
        <dbReference type="ARBA" id="ARBA00023163"/>
    </source>
</evidence>
<proteinExistence type="predicted"/>
<accession>A0AAD5U6T2</accession>
<protein>
    <recommendedName>
        <fullName evidence="5">Velvet domain-containing protein</fullName>
    </recommendedName>
</protein>
<evidence type="ECO:0000256" key="1">
    <source>
        <dbReference type="ARBA" id="ARBA00004123"/>
    </source>
</evidence>
<dbReference type="PROSITE" id="PS51821">
    <property type="entry name" value="VELVET"/>
    <property type="match status" value="1"/>
</dbReference>
<dbReference type="InterPro" id="IPR037525">
    <property type="entry name" value="Velvet_dom"/>
</dbReference>
<dbReference type="InterPro" id="IPR038491">
    <property type="entry name" value="Velvet_dom_sf"/>
</dbReference>
<evidence type="ECO:0000256" key="4">
    <source>
        <dbReference type="ARBA" id="ARBA00023242"/>
    </source>
</evidence>